<evidence type="ECO:0000256" key="3">
    <source>
        <dbReference type="ARBA" id="ARBA00004613"/>
    </source>
</evidence>
<feature type="transmembrane region" description="Helical" evidence="8">
    <location>
        <begin position="421"/>
        <end position="447"/>
    </location>
</feature>
<evidence type="ECO:0000256" key="2">
    <source>
        <dbReference type="ARBA" id="ARBA00004442"/>
    </source>
</evidence>
<evidence type="ECO:0000256" key="6">
    <source>
        <dbReference type="ARBA" id="ARBA00023136"/>
    </source>
</evidence>
<feature type="chain" id="PRO_5031074610" description="Right handed beta helix domain-containing protein" evidence="9">
    <location>
        <begin position="26"/>
        <end position="468"/>
    </location>
</feature>
<reference evidence="10" key="1">
    <citation type="submission" date="2021-01" db="EMBL/GenBank/DDBJ databases">
        <authorList>
            <person name="Corre E."/>
            <person name="Pelletier E."/>
            <person name="Niang G."/>
            <person name="Scheremetjew M."/>
            <person name="Finn R."/>
            <person name="Kale V."/>
            <person name="Holt S."/>
            <person name="Cochrane G."/>
            <person name="Meng A."/>
            <person name="Brown T."/>
            <person name="Cohen L."/>
        </authorList>
    </citation>
    <scope>NUCLEOTIDE SEQUENCE</scope>
    <source>
        <strain evidence="10">DIVA3 518/3/11/1/6</strain>
    </source>
</reference>
<evidence type="ECO:0000313" key="10">
    <source>
        <dbReference type="EMBL" id="CAE2237967.1"/>
    </source>
</evidence>
<evidence type="ECO:0008006" key="11">
    <source>
        <dbReference type="Google" id="ProtNLM"/>
    </source>
</evidence>
<accession>A0A7S4MR15</accession>
<keyword evidence="7" id="KW-0998">Cell outer membrane</keyword>
<keyword evidence="8" id="KW-1133">Transmembrane helix</keyword>
<evidence type="ECO:0000256" key="5">
    <source>
        <dbReference type="ARBA" id="ARBA00022729"/>
    </source>
</evidence>
<evidence type="ECO:0000256" key="1">
    <source>
        <dbReference type="ARBA" id="ARBA00004196"/>
    </source>
</evidence>
<keyword evidence="5 9" id="KW-0732">Signal</keyword>
<dbReference type="PANTHER" id="PTHR11319">
    <property type="entry name" value="G PROTEIN-COUPLED RECEPTOR-RELATED"/>
    <property type="match status" value="1"/>
</dbReference>
<gene>
    <name evidence="10" type="ORF">VSP0166_LOCUS16292</name>
</gene>
<keyword evidence="8" id="KW-0812">Transmembrane</keyword>
<dbReference type="Pfam" id="PF02415">
    <property type="entry name" value="Chlam_PMP"/>
    <property type="match status" value="1"/>
</dbReference>
<organism evidence="10">
    <name type="scientific">Vannella robusta</name>
    <dbReference type="NCBI Taxonomy" id="1487602"/>
    <lineage>
        <taxon>Eukaryota</taxon>
        <taxon>Amoebozoa</taxon>
        <taxon>Discosea</taxon>
        <taxon>Flabellinia</taxon>
        <taxon>Vannellidae</taxon>
        <taxon>Vannella</taxon>
    </lineage>
</organism>
<dbReference type="PANTHER" id="PTHR11319:SF35">
    <property type="entry name" value="OUTER MEMBRANE PROTEIN PMPC-RELATED"/>
    <property type="match status" value="1"/>
</dbReference>
<evidence type="ECO:0000256" key="8">
    <source>
        <dbReference type="SAM" id="Phobius"/>
    </source>
</evidence>
<sequence>MLIILQYSMRSCLFFVLLLTALVMADSFLVLSGDGSDDEGCGTFDFPCRSMKQVLLEHSNKKEENTPLIVKILPGVYSSEKDININLPNVPLTIEGLSNEVTFDCENRPSSFAFTATSQVEMSQIIINNCVTAIKFLPEQKQTLILEEVQISQCDTAVHATNGGVVIANSSFGNLNSALEFIDTDVQIESSLIDNTSTGIQCTISNENQSTLKVEHTVFQQTTTPIQSDSANDIQSLQLTLSDSEFSKCEHIDISVNTNGMIRDVSFLNSATRVLSINAPGVWTFDNIQVQNSGGIEFLHEEITAEFIQSSFSSNTASNGAAIYFAGSQLTLTDSSFEENHAVKYGAGIFMESGVCVMDGVQFTENKAKKGSAIFCEHDSFVESNKNDFTLQNNANMKGDDVACPMVSSSDTTSDGPSPLAPLWICLELVGTVFPLFVMLSIVAIILRKQLCKPVQTLNGYNSELQML</sequence>
<dbReference type="GO" id="GO:0005576">
    <property type="term" value="C:extracellular region"/>
    <property type="evidence" value="ECO:0007669"/>
    <property type="project" value="UniProtKB-SubCell"/>
</dbReference>
<dbReference type="EMBL" id="HBKP01023364">
    <property type="protein sequence ID" value="CAE2237967.1"/>
    <property type="molecule type" value="Transcribed_RNA"/>
</dbReference>
<keyword evidence="6 8" id="KW-0472">Membrane</keyword>
<proteinExistence type="predicted"/>
<dbReference type="InterPro" id="IPR011050">
    <property type="entry name" value="Pectin_lyase_fold/virulence"/>
</dbReference>
<keyword evidence="4" id="KW-0964">Secreted</keyword>
<evidence type="ECO:0000256" key="7">
    <source>
        <dbReference type="ARBA" id="ARBA00023237"/>
    </source>
</evidence>
<protein>
    <recommendedName>
        <fullName evidence="11">Right handed beta helix domain-containing protein</fullName>
    </recommendedName>
</protein>
<evidence type="ECO:0000256" key="9">
    <source>
        <dbReference type="SAM" id="SignalP"/>
    </source>
</evidence>
<dbReference type="SUPFAM" id="SSF51126">
    <property type="entry name" value="Pectin lyase-like"/>
    <property type="match status" value="1"/>
</dbReference>
<dbReference type="InterPro" id="IPR003368">
    <property type="entry name" value="POMP_repeat"/>
</dbReference>
<comment type="subcellular location">
    <subcellularLocation>
        <location evidence="1">Cell envelope</location>
    </subcellularLocation>
    <subcellularLocation>
        <location evidence="2">Cell outer membrane</location>
    </subcellularLocation>
    <subcellularLocation>
        <location evidence="3">Secreted</location>
    </subcellularLocation>
</comment>
<evidence type="ECO:0000256" key="4">
    <source>
        <dbReference type="ARBA" id="ARBA00022525"/>
    </source>
</evidence>
<dbReference type="AlphaFoldDB" id="A0A7S4MR15"/>
<name>A0A7S4MR15_9EUKA</name>
<feature type="signal peptide" evidence="9">
    <location>
        <begin position="1"/>
        <end position="25"/>
    </location>
</feature>